<keyword evidence="1" id="KW-0812">Transmembrane</keyword>
<keyword evidence="3" id="KW-1185">Reference proteome</keyword>
<feature type="transmembrane region" description="Helical" evidence="1">
    <location>
        <begin position="7"/>
        <end position="23"/>
    </location>
</feature>
<gene>
    <name evidence="2" type="ORF">H8B21_09295</name>
</gene>
<keyword evidence="1" id="KW-1133">Transmembrane helix</keyword>
<proteinExistence type="predicted"/>
<protein>
    <submittedName>
        <fullName evidence="2">Uncharacterized protein</fullName>
    </submittedName>
</protein>
<sequence length="127" mass="14418">MKGKRKFWIIAVGLIVLLGYGIWEAYNQPSINDLPGDFEEVAFVRNEQNKGGIMRVYAVTVGDMANAKYDACADMFPTNDYGSMTKIYFFDKSKPYPTNLTIEPPHYDTNQYEAVMILKRTGSSEKP</sequence>
<evidence type="ECO:0000256" key="1">
    <source>
        <dbReference type="SAM" id="Phobius"/>
    </source>
</evidence>
<dbReference type="RefSeq" id="WP_165294234.1">
    <property type="nucleotide sequence ID" value="NZ_JACNYL010000002.1"/>
</dbReference>
<dbReference type="Proteomes" id="UP000651112">
    <property type="component" value="Unassembled WGS sequence"/>
</dbReference>
<organism evidence="2 3">
    <name type="scientific">Sphingobacterium chuzhouense</name>
    <dbReference type="NCBI Taxonomy" id="1742264"/>
    <lineage>
        <taxon>Bacteria</taxon>
        <taxon>Pseudomonadati</taxon>
        <taxon>Bacteroidota</taxon>
        <taxon>Sphingobacteriia</taxon>
        <taxon>Sphingobacteriales</taxon>
        <taxon>Sphingobacteriaceae</taxon>
        <taxon>Sphingobacterium</taxon>
    </lineage>
</organism>
<comment type="caution">
    <text evidence="2">The sequence shown here is derived from an EMBL/GenBank/DDBJ whole genome shotgun (WGS) entry which is preliminary data.</text>
</comment>
<evidence type="ECO:0000313" key="2">
    <source>
        <dbReference type="EMBL" id="MBD1421759.1"/>
    </source>
</evidence>
<reference evidence="2 3" key="1">
    <citation type="submission" date="2020-08" db="EMBL/GenBank/DDBJ databases">
        <title>Sphingobacterium sp. DN00404 isolated from aquaculture water.</title>
        <authorList>
            <person name="Zhang M."/>
        </authorList>
    </citation>
    <scope>NUCLEOTIDE SEQUENCE [LARGE SCALE GENOMIC DNA]</scope>
    <source>
        <strain evidence="2 3">KCTC 42746</strain>
    </source>
</reference>
<name>A0ABR7XTC2_9SPHI</name>
<keyword evidence="1" id="KW-0472">Membrane</keyword>
<evidence type="ECO:0000313" key="3">
    <source>
        <dbReference type="Proteomes" id="UP000651112"/>
    </source>
</evidence>
<dbReference type="EMBL" id="JACNYL010000002">
    <property type="protein sequence ID" value="MBD1421759.1"/>
    <property type="molecule type" value="Genomic_DNA"/>
</dbReference>
<accession>A0ABR7XTC2</accession>